<dbReference type="SUPFAM" id="SSF56112">
    <property type="entry name" value="Protein kinase-like (PK-like)"/>
    <property type="match status" value="1"/>
</dbReference>
<dbReference type="InterPro" id="IPR021820">
    <property type="entry name" value="S-locus_recpt_kinase_C"/>
</dbReference>
<evidence type="ECO:0000256" key="9">
    <source>
        <dbReference type="ARBA" id="ARBA00022989"/>
    </source>
</evidence>
<dbReference type="STRING" id="93759.A0A1R3FZ78"/>
<evidence type="ECO:0000256" key="1">
    <source>
        <dbReference type="ARBA" id="ARBA00004479"/>
    </source>
</evidence>
<dbReference type="InterPro" id="IPR000719">
    <property type="entry name" value="Prot_kinase_dom"/>
</dbReference>
<gene>
    <name evidence="19" type="ORF">COLO4_37815</name>
</gene>
<dbReference type="InterPro" id="IPR003609">
    <property type="entry name" value="Pan_app"/>
</dbReference>
<keyword evidence="10 14" id="KW-0472">Membrane</keyword>
<keyword evidence="9 14" id="KW-1133">Transmembrane helix</keyword>
<evidence type="ECO:0000256" key="3">
    <source>
        <dbReference type="ARBA" id="ARBA00022679"/>
    </source>
</evidence>
<keyword evidence="2 13" id="KW-0723">Serine/threonine-protein kinase</keyword>
<dbReference type="Gene3D" id="2.90.10.10">
    <property type="entry name" value="Bulb-type lectin domain"/>
    <property type="match status" value="1"/>
</dbReference>
<evidence type="ECO:0000256" key="12">
    <source>
        <dbReference type="ARBA" id="ARBA00023180"/>
    </source>
</evidence>
<dbReference type="CDD" id="cd01098">
    <property type="entry name" value="PAN_AP_plant"/>
    <property type="match status" value="1"/>
</dbReference>
<dbReference type="PROSITE" id="PS50948">
    <property type="entry name" value="PAN"/>
    <property type="match status" value="1"/>
</dbReference>
<dbReference type="InterPro" id="IPR024171">
    <property type="entry name" value="SRK-like_kinase"/>
</dbReference>
<dbReference type="Pfam" id="PF11883">
    <property type="entry name" value="DUF3403"/>
    <property type="match status" value="1"/>
</dbReference>
<comment type="similarity">
    <text evidence="13">Belongs to the protein kinase superfamily. Ser/Thr protein kinase family.</text>
</comment>
<feature type="signal peptide" evidence="15">
    <location>
        <begin position="1"/>
        <end position="25"/>
    </location>
</feature>
<dbReference type="Gene3D" id="1.10.510.10">
    <property type="entry name" value="Transferase(Phosphotransferase) domain 1"/>
    <property type="match status" value="1"/>
</dbReference>
<feature type="domain" description="Apple" evidence="18">
    <location>
        <begin position="345"/>
        <end position="428"/>
    </location>
</feature>
<feature type="transmembrane region" description="Helical" evidence="14">
    <location>
        <begin position="441"/>
        <end position="461"/>
    </location>
</feature>
<dbReference type="GO" id="GO:0005524">
    <property type="term" value="F:ATP binding"/>
    <property type="evidence" value="ECO:0007669"/>
    <property type="project" value="UniProtKB-KW"/>
</dbReference>
<dbReference type="GO" id="GO:0048544">
    <property type="term" value="P:recognition of pollen"/>
    <property type="evidence" value="ECO:0007669"/>
    <property type="project" value="InterPro"/>
</dbReference>
<protein>
    <recommendedName>
        <fullName evidence="13">Receptor-like serine/threonine-protein kinase</fullName>
        <ecNumber evidence="13">2.7.11.1</ecNumber>
    </recommendedName>
</protein>
<organism evidence="19 20">
    <name type="scientific">Corchorus olitorius</name>
    <dbReference type="NCBI Taxonomy" id="93759"/>
    <lineage>
        <taxon>Eukaryota</taxon>
        <taxon>Viridiplantae</taxon>
        <taxon>Streptophyta</taxon>
        <taxon>Embryophyta</taxon>
        <taxon>Tracheophyta</taxon>
        <taxon>Spermatophyta</taxon>
        <taxon>Magnoliopsida</taxon>
        <taxon>eudicotyledons</taxon>
        <taxon>Gunneridae</taxon>
        <taxon>Pentapetalae</taxon>
        <taxon>rosids</taxon>
        <taxon>malvids</taxon>
        <taxon>Malvales</taxon>
        <taxon>Malvaceae</taxon>
        <taxon>Grewioideae</taxon>
        <taxon>Apeibeae</taxon>
        <taxon>Corchorus</taxon>
    </lineage>
</organism>
<dbReference type="Pfam" id="PF08276">
    <property type="entry name" value="PAN_2"/>
    <property type="match status" value="1"/>
</dbReference>
<dbReference type="SMART" id="SM00473">
    <property type="entry name" value="PAN_AP"/>
    <property type="match status" value="1"/>
</dbReference>
<dbReference type="GO" id="GO:0016020">
    <property type="term" value="C:membrane"/>
    <property type="evidence" value="ECO:0007669"/>
    <property type="project" value="UniProtKB-SubCell"/>
</dbReference>
<dbReference type="GO" id="GO:0106310">
    <property type="term" value="F:protein serine kinase activity"/>
    <property type="evidence" value="ECO:0007669"/>
    <property type="project" value="RHEA"/>
</dbReference>
<keyword evidence="7 13" id="KW-0418">Kinase</keyword>
<dbReference type="InterPro" id="IPR036426">
    <property type="entry name" value="Bulb-type_lectin_dom_sf"/>
</dbReference>
<dbReference type="EMBL" id="AWUE01024319">
    <property type="protein sequence ID" value="OMO51100.1"/>
    <property type="molecule type" value="Genomic_DNA"/>
</dbReference>
<dbReference type="PROSITE" id="PS50011">
    <property type="entry name" value="PROTEIN_KINASE_DOM"/>
    <property type="match status" value="1"/>
</dbReference>
<evidence type="ECO:0000313" key="20">
    <source>
        <dbReference type="Proteomes" id="UP000187203"/>
    </source>
</evidence>
<sequence length="748" mass="84426">MGIISALVLMVFLHLSCNCLNFGTALDTISLSKSIKDPEAITSRGDVFTLGFFSLANSTNRYVGIWYSKSIPEESVIWVANRDKPLKDESGVVMISENGNLVVLNGQKEVLWSSNVKVPVASVSAQLLDSGNLVLQDNNSSDGVRLWESFQQPSNAFVPTMKIRTNVRTGERVQLTSWKSPSDPSNGSFSIGLGILSIAQIFIWNNTRPYWRSGPWNGQIFLGIRVQRDYSFFLDGMNLVDDKEGSFYITYAAASNKSFFSYFLLDSQGNLTRRNWNDEKRNWDIFWSPQITECDIYGKCGAFGSCNSENPSICSCLKGFQPKNKEEWNRGKWTSGCVRIKPLQCERINSGTKSGKEDGFLKLERTKVPDFPEWSANLEDKCKEQCLSNCSCIAYAYDPGIGCMSWSHNLVDIQKFRNGGIDLYVRLAHSELDENTNIRRIIIITVVTGVVAIAISTFFLWRWMAKHRAMKITSEEKLIFNNKGKAHAKCLSDDTVGENINEDKLQQQLPIFKIEELAIATKDFNLSNKLGQGGFGPVYKGTLKDGQKIAVKRLSRASGQGFEEFMNEVLLISKLQHRNLVRLLGCCIEGEEKMLVYEYMPNKSLDAFIFEKSDVFSYGVLLLEIVSGRRNTSFYNEEHPLSLVRYAWKLWNEDNILALPDKVVCDPRHYEEILRCIHVALLCVEESAKDRPTISAVLSMLHSEIVDLPSPKQPAFAERENSSDTESPQINQNIYSINDVTVTKMDGR</sequence>
<keyword evidence="8 13" id="KW-0067">ATP-binding</keyword>
<dbReference type="Gene3D" id="3.30.200.20">
    <property type="entry name" value="Phosphorylase Kinase, domain 1"/>
    <property type="match status" value="1"/>
</dbReference>
<evidence type="ECO:0000256" key="7">
    <source>
        <dbReference type="ARBA" id="ARBA00022777"/>
    </source>
</evidence>
<evidence type="ECO:0000256" key="8">
    <source>
        <dbReference type="ARBA" id="ARBA00022840"/>
    </source>
</evidence>
<dbReference type="PANTHER" id="PTHR32444:SF198">
    <property type="entry name" value="BULB-TYPE LECTIN DOMAIN-CONTAINING PROTEIN"/>
    <property type="match status" value="1"/>
</dbReference>
<dbReference type="CDD" id="cd00028">
    <property type="entry name" value="B_lectin"/>
    <property type="match status" value="1"/>
</dbReference>
<evidence type="ECO:0000256" key="10">
    <source>
        <dbReference type="ARBA" id="ARBA00023136"/>
    </source>
</evidence>
<dbReference type="SMART" id="SM00108">
    <property type="entry name" value="B_lectin"/>
    <property type="match status" value="1"/>
</dbReference>
<dbReference type="FunFam" id="3.30.200.20:FF:000418">
    <property type="entry name" value="G-type lectin S-receptor-like serine/threonine-protein kinase"/>
    <property type="match status" value="1"/>
</dbReference>
<proteinExistence type="inferred from homology"/>
<evidence type="ECO:0000256" key="14">
    <source>
        <dbReference type="SAM" id="Phobius"/>
    </source>
</evidence>
<dbReference type="InterPro" id="IPR000858">
    <property type="entry name" value="S_locus_glycoprot_dom"/>
</dbReference>
<evidence type="ECO:0000256" key="13">
    <source>
        <dbReference type="PIRNR" id="PIRNR000641"/>
    </source>
</evidence>
<dbReference type="InterPro" id="IPR011009">
    <property type="entry name" value="Kinase-like_dom_sf"/>
</dbReference>
<evidence type="ECO:0000256" key="4">
    <source>
        <dbReference type="ARBA" id="ARBA00022692"/>
    </source>
</evidence>
<dbReference type="InterPro" id="IPR001245">
    <property type="entry name" value="Ser-Thr/Tyr_kinase_cat_dom"/>
</dbReference>
<feature type="domain" description="Protein kinase" evidence="16">
    <location>
        <begin position="524"/>
        <end position="748"/>
    </location>
</feature>
<comment type="subcellular location">
    <subcellularLocation>
        <location evidence="1">Membrane</location>
        <topology evidence="1">Single-pass type I membrane protein</topology>
    </subcellularLocation>
</comment>
<evidence type="ECO:0000259" key="18">
    <source>
        <dbReference type="PROSITE" id="PS50948"/>
    </source>
</evidence>
<evidence type="ECO:0000313" key="19">
    <source>
        <dbReference type="EMBL" id="OMO51100.1"/>
    </source>
</evidence>
<dbReference type="Proteomes" id="UP000187203">
    <property type="component" value="Unassembled WGS sequence"/>
</dbReference>
<evidence type="ECO:0000259" key="17">
    <source>
        <dbReference type="PROSITE" id="PS50927"/>
    </source>
</evidence>
<evidence type="ECO:0000259" key="16">
    <source>
        <dbReference type="PROSITE" id="PS50011"/>
    </source>
</evidence>
<accession>A0A1R3FZ78</accession>
<comment type="catalytic activity">
    <reaction evidence="13">
        <text>L-seryl-[protein] + ATP = O-phospho-L-seryl-[protein] + ADP + H(+)</text>
        <dbReference type="Rhea" id="RHEA:17989"/>
        <dbReference type="Rhea" id="RHEA-COMP:9863"/>
        <dbReference type="Rhea" id="RHEA-COMP:11604"/>
        <dbReference type="ChEBI" id="CHEBI:15378"/>
        <dbReference type="ChEBI" id="CHEBI:29999"/>
        <dbReference type="ChEBI" id="CHEBI:30616"/>
        <dbReference type="ChEBI" id="CHEBI:83421"/>
        <dbReference type="ChEBI" id="CHEBI:456216"/>
        <dbReference type="EC" id="2.7.11.1"/>
    </reaction>
</comment>
<dbReference type="SUPFAM" id="SSF51110">
    <property type="entry name" value="alpha-D-mannose-specific plant lectins"/>
    <property type="match status" value="1"/>
</dbReference>
<dbReference type="EC" id="2.7.11.1" evidence="13"/>
<dbReference type="Pfam" id="PF00954">
    <property type="entry name" value="S_locus_glycop"/>
    <property type="match status" value="1"/>
</dbReference>
<dbReference type="Pfam" id="PF07714">
    <property type="entry name" value="PK_Tyr_Ser-Thr"/>
    <property type="match status" value="1"/>
</dbReference>
<keyword evidence="20" id="KW-1185">Reference proteome</keyword>
<keyword evidence="4 14" id="KW-0812">Transmembrane</keyword>
<keyword evidence="6 13" id="KW-0547">Nucleotide-binding</keyword>
<comment type="caution">
    <text evidence="19">The sequence shown here is derived from an EMBL/GenBank/DDBJ whole genome shotgun (WGS) entry which is preliminary data.</text>
</comment>
<name>A0A1R3FZ78_9ROSI</name>
<keyword evidence="11" id="KW-1015">Disulfide bond</keyword>
<keyword evidence="12" id="KW-0325">Glycoprotein</keyword>
<feature type="domain" description="Bulb-type lectin" evidence="17">
    <location>
        <begin position="26"/>
        <end position="148"/>
    </location>
</feature>
<evidence type="ECO:0000256" key="6">
    <source>
        <dbReference type="ARBA" id="ARBA00022741"/>
    </source>
</evidence>
<evidence type="ECO:0000256" key="5">
    <source>
        <dbReference type="ARBA" id="ARBA00022729"/>
    </source>
</evidence>
<dbReference type="PROSITE" id="PS50927">
    <property type="entry name" value="BULB_LECTIN"/>
    <property type="match status" value="1"/>
</dbReference>
<dbReference type="Pfam" id="PF01453">
    <property type="entry name" value="B_lectin"/>
    <property type="match status" value="1"/>
</dbReference>
<comment type="catalytic activity">
    <reaction evidence="13">
        <text>L-threonyl-[protein] + ATP = O-phospho-L-threonyl-[protein] + ADP + H(+)</text>
        <dbReference type="Rhea" id="RHEA:46608"/>
        <dbReference type="Rhea" id="RHEA-COMP:11060"/>
        <dbReference type="Rhea" id="RHEA-COMP:11605"/>
        <dbReference type="ChEBI" id="CHEBI:15378"/>
        <dbReference type="ChEBI" id="CHEBI:30013"/>
        <dbReference type="ChEBI" id="CHEBI:30616"/>
        <dbReference type="ChEBI" id="CHEBI:61977"/>
        <dbReference type="ChEBI" id="CHEBI:456216"/>
        <dbReference type="EC" id="2.7.11.1"/>
    </reaction>
</comment>
<reference evidence="20" key="1">
    <citation type="submission" date="2013-09" db="EMBL/GenBank/DDBJ databases">
        <title>Corchorus olitorius genome sequencing.</title>
        <authorList>
            <person name="Alam M."/>
            <person name="Haque M.S."/>
            <person name="Islam M.S."/>
            <person name="Emdad E.M."/>
            <person name="Islam M.M."/>
            <person name="Ahmed B."/>
            <person name="Halim A."/>
            <person name="Hossen Q.M.M."/>
            <person name="Hossain M.Z."/>
            <person name="Ahmed R."/>
            <person name="Khan M.M."/>
            <person name="Islam R."/>
            <person name="Rashid M.M."/>
            <person name="Khan S.A."/>
            <person name="Rahman M.S."/>
            <person name="Alam M."/>
            <person name="Yahiya A.S."/>
            <person name="Khan M.S."/>
            <person name="Azam M.S."/>
            <person name="Haque T."/>
            <person name="Lashkar M.Z.H."/>
            <person name="Akhand A.I."/>
            <person name="Morshed G."/>
            <person name="Roy S."/>
            <person name="Uddin K.S."/>
            <person name="Rabeya T."/>
            <person name="Hossain A.S."/>
            <person name="Chowdhury A."/>
            <person name="Snigdha A.R."/>
            <person name="Mortoza M.S."/>
            <person name="Matin S.A."/>
            <person name="Hoque S.M.E."/>
            <person name="Islam M.K."/>
            <person name="Roy D.K."/>
            <person name="Haider R."/>
            <person name="Moosa M.M."/>
            <person name="Elias S.M."/>
            <person name="Hasan A.M."/>
            <person name="Jahan S."/>
            <person name="Shafiuddin M."/>
            <person name="Mahmood N."/>
            <person name="Shommy N.S."/>
        </authorList>
    </citation>
    <scope>NUCLEOTIDE SEQUENCE [LARGE SCALE GENOMIC DNA]</scope>
    <source>
        <strain evidence="20">cv. O-4</strain>
    </source>
</reference>
<evidence type="ECO:0000256" key="15">
    <source>
        <dbReference type="SAM" id="SignalP"/>
    </source>
</evidence>
<dbReference type="PIRSF" id="PIRSF000641">
    <property type="entry name" value="SRK"/>
    <property type="match status" value="1"/>
</dbReference>
<dbReference type="OrthoDB" id="1934880at2759"/>
<dbReference type="AlphaFoldDB" id="A0A1R3FZ78"/>
<evidence type="ECO:0000256" key="2">
    <source>
        <dbReference type="ARBA" id="ARBA00022527"/>
    </source>
</evidence>
<dbReference type="GO" id="GO:0004674">
    <property type="term" value="F:protein serine/threonine kinase activity"/>
    <property type="evidence" value="ECO:0007669"/>
    <property type="project" value="UniProtKB-KW"/>
</dbReference>
<keyword evidence="5 15" id="KW-0732">Signal</keyword>
<keyword evidence="3 13" id="KW-0808">Transferase</keyword>
<dbReference type="InterPro" id="IPR001480">
    <property type="entry name" value="Bulb-type_lectin_dom"/>
</dbReference>
<evidence type="ECO:0000256" key="11">
    <source>
        <dbReference type="ARBA" id="ARBA00023157"/>
    </source>
</evidence>
<dbReference type="PANTHER" id="PTHR32444">
    <property type="entry name" value="BULB-TYPE LECTIN DOMAIN-CONTAINING PROTEIN"/>
    <property type="match status" value="1"/>
</dbReference>
<feature type="chain" id="PRO_5013045634" description="Receptor-like serine/threonine-protein kinase" evidence="15">
    <location>
        <begin position="26"/>
        <end position="748"/>
    </location>
</feature>
<dbReference type="FunFam" id="2.90.10.10:FF:000001">
    <property type="entry name" value="G-type lectin S-receptor-like serine/threonine-protein kinase"/>
    <property type="match status" value="1"/>
</dbReference>